<evidence type="ECO:0000259" key="5">
    <source>
        <dbReference type="Pfam" id="PF00724"/>
    </source>
</evidence>
<sequence>MSLSALAQVCIASILSEELLISTILDGGGTDGRPFSSATYQNTERRIRYWHLIFHPITLKLSGKVIKNRIYRTPLSEYASTYDEKDIEKTGIPKARYAELYQVPDTQVPLFNSSTELADGGAGLICFGNIPIDRNNLENYNNAVLDPRNPWDPVAAFAPAIRAARSRGALCLPQLQFPGRQVPEFLNPQPKSASDVQLGPCLNKTYGKPVALTKTEIAELVGRYVWASEVLAQAGADGIILHGAHGYILNQFLSPLTNRRTDEYGGSLENRARFILEIVNAIKAKLPSDQFVIAVKFNCQDFIQGGQSFAEQCVVIKWLEEAGVDFFDISGGTYESPAWRGNIMTELADRPSQKARGSYFVEWAQELKKVLSRAVIGTTGGWRDSHRMAEAVENGDVDMIGLGRTLREDPFFVTKAIKGEVRLSKL</sequence>
<dbReference type="eggNOG" id="KOG0134">
    <property type="taxonomic scope" value="Eukaryota"/>
</dbReference>
<organism evidence="6 7">
    <name type="scientific">Cladophialophora psammophila CBS 110553</name>
    <dbReference type="NCBI Taxonomy" id="1182543"/>
    <lineage>
        <taxon>Eukaryota</taxon>
        <taxon>Fungi</taxon>
        <taxon>Dikarya</taxon>
        <taxon>Ascomycota</taxon>
        <taxon>Pezizomycotina</taxon>
        <taxon>Eurotiomycetes</taxon>
        <taxon>Chaetothyriomycetidae</taxon>
        <taxon>Chaetothyriales</taxon>
        <taxon>Herpotrichiellaceae</taxon>
        <taxon>Cladophialophora</taxon>
    </lineage>
</organism>
<dbReference type="AlphaFoldDB" id="W9WYL8"/>
<evidence type="ECO:0000313" key="7">
    <source>
        <dbReference type="Proteomes" id="UP000019471"/>
    </source>
</evidence>
<keyword evidence="2" id="KW-0285">Flavoprotein</keyword>
<protein>
    <recommendedName>
        <fullName evidence="5">NADH:flavin oxidoreductase/NADH oxidase N-terminal domain-containing protein</fullName>
    </recommendedName>
</protein>
<evidence type="ECO:0000256" key="2">
    <source>
        <dbReference type="ARBA" id="ARBA00022630"/>
    </source>
</evidence>
<comment type="similarity">
    <text evidence="1">Belongs to the NADH:flavin oxidoreductase/NADH oxidase family.</text>
</comment>
<dbReference type="InterPro" id="IPR001155">
    <property type="entry name" value="OxRdtase_FMN_N"/>
</dbReference>
<proteinExistence type="inferred from homology"/>
<name>W9WYL8_9EURO</name>
<keyword evidence="3" id="KW-0288">FMN</keyword>
<evidence type="ECO:0000313" key="6">
    <source>
        <dbReference type="EMBL" id="EXJ69756.1"/>
    </source>
</evidence>
<dbReference type="OrthoDB" id="1663137at2759"/>
<dbReference type="GeneID" id="19191535"/>
<dbReference type="Pfam" id="PF00724">
    <property type="entry name" value="Oxidored_FMN"/>
    <property type="match status" value="1"/>
</dbReference>
<dbReference type="HOGENOM" id="CLU_012153_6_3_1"/>
<accession>W9WYL8</accession>
<dbReference type="PANTHER" id="PTHR43656">
    <property type="entry name" value="BINDING OXIDOREDUCTASE, PUTATIVE (AFU_ORTHOLOGUE AFUA_2G08260)-RELATED"/>
    <property type="match status" value="1"/>
</dbReference>
<dbReference type="GO" id="GO:0016491">
    <property type="term" value="F:oxidoreductase activity"/>
    <property type="evidence" value="ECO:0007669"/>
    <property type="project" value="UniProtKB-KW"/>
</dbReference>
<feature type="domain" description="NADH:flavin oxidoreductase/NADH oxidase N-terminal" evidence="5">
    <location>
        <begin position="154"/>
        <end position="419"/>
    </location>
</feature>
<dbReference type="Gene3D" id="3.20.20.70">
    <property type="entry name" value="Aldolase class I"/>
    <property type="match status" value="1"/>
</dbReference>
<dbReference type="SUPFAM" id="SSF51395">
    <property type="entry name" value="FMN-linked oxidoreductases"/>
    <property type="match status" value="1"/>
</dbReference>
<dbReference type="EMBL" id="AMGX01000010">
    <property type="protein sequence ID" value="EXJ69756.1"/>
    <property type="molecule type" value="Genomic_DNA"/>
</dbReference>
<dbReference type="STRING" id="1182543.W9WYL8"/>
<keyword evidence="7" id="KW-1185">Reference proteome</keyword>
<evidence type="ECO:0000256" key="4">
    <source>
        <dbReference type="ARBA" id="ARBA00023002"/>
    </source>
</evidence>
<reference evidence="6 7" key="1">
    <citation type="submission" date="2013-03" db="EMBL/GenBank/DDBJ databases">
        <title>The Genome Sequence of Cladophialophora psammophila CBS 110553.</title>
        <authorList>
            <consortium name="The Broad Institute Genomics Platform"/>
            <person name="Cuomo C."/>
            <person name="de Hoog S."/>
            <person name="Gorbushina A."/>
            <person name="Walker B."/>
            <person name="Young S.K."/>
            <person name="Zeng Q."/>
            <person name="Gargeya S."/>
            <person name="Fitzgerald M."/>
            <person name="Haas B."/>
            <person name="Abouelleil A."/>
            <person name="Allen A.W."/>
            <person name="Alvarado L."/>
            <person name="Arachchi H.M."/>
            <person name="Berlin A.M."/>
            <person name="Chapman S.B."/>
            <person name="Gainer-Dewar J."/>
            <person name="Goldberg J."/>
            <person name="Griggs A."/>
            <person name="Gujja S."/>
            <person name="Hansen M."/>
            <person name="Howarth C."/>
            <person name="Imamovic A."/>
            <person name="Ireland A."/>
            <person name="Larimer J."/>
            <person name="McCowan C."/>
            <person name="Murphy C."/>
            <person name="Pearson M."/>
            <person name="Poon T.W."/>
            <person name="Priest M."/>
            <person name="Roberts A."/>
            <person name="Saif S."/>
            <person name="Shea T."/>
            <person name="Sisk P."/>
            <person name="Sykes S."/>
            <person name="Wortman J."/>
            <person name="Nusbaum C."/>
            <person name="Birren B."/>
        </authorList>
    </citation>
    <scope>NUCLEOTIDE SEQUENCE [LARGE SCALE GENOMIC DNA]</scope>
    <source>
        <strain evidence="6 7">CBS 110553</strain>
    </source>
</reference>
<comment type="caution">
    <text evidence="6">The sequence shown here is derived from an EMBL/GenBank/DDBJ whole genome shotgun (WGS) entry which is preliminary data.</text>
</comment>
<dbReference type="PANTHER" id="PTHR43656:SF5">
    <property type="entry name" value="NADH:FLAVIN OXIDOREDUCTASE_NADH OXIDASE N-TERMINAL DOMAIN-CONTAINING PROTEIN"/>
    <property type="match status" value="1"/>
</dbReference>
<evidence type="ECO:0000256" key="3">
    <source>
        <dbReference type="ARBA" id="ARBA00022643"/>
    </source>
</evidence>
<dbReference type="InterPro" id="IPR013785">
    <property type="entry name" value="Aldolase_TIM"/>
</dbReference>
<dbReference type="Proteomes" id="UP000019471">
    <property type="component" value="Unassembled WGS sequence"/>
</dbReference>
<gene>
    <name evidence="6" type="ORF">A1O5_06827</name>
</gene>
<dbReference type="InterPro" id="IPR051799">
    <property type="entry name" value="NADH_flavin_oxidoreductase"/>
</dbReference>
<dbReference type="RefSeq" id="XP_007745608.1">
    <property type="nucleotide sequence ID" value="XM_007747418.1"/>
</dbReference>
<keyword evidence="4" id="KW-0560">Oxidoreductase</keyword>
<dbReference type="GO" id="GO:0010181">
    <property type="term" value="F:FMN binding"/>
    <property type="evidence" value="ECO:0007669"/>
    <property type="project" value="InterPro"/>
</dbReference>
<evidence type="ECO:0000256" key="1">
    <source>
        <dbReference type="ARBA" id="ARBA00005979"/>
    </source>
</evidence>